<organism evidence="13 14">
    <name type="scientific">Gemmata massiliana</name>
    <dbReference type="NCBI Taxonomy" id="1210884"/>
    <lineage>
        <taxon>Bacteria</taxon>
        <taxon>Pseudomonadati</taxon>
        <taxon>Planctomycetota</taxon>
        <taxon>Planctomycetia</taxon>
        <taxon>Gemmatales</taxon>
        <taxon>Gemmataceae</taxon>
        <taxon>Gemmata</taxon>
    </lineage>
</organism>
<evidence type="ECO:0000259" key="11">
    <source>
        <dbReference type="PROSITE" id="PS51371"/>
    </source>
</evidence>
<evidence type="ECO:0000256" key="8">
    <source>
        <dbReference type="PROSITE-ProRule" id="PRU01193"/>
    </source>
</evidence>
<comment type="subcellular location">
    <subcellularLocation>
        <location evidence="1">Cell membrane</location>
        <topology evidence="1">Multi-pass membrane protein</topology>
    </subcellularLocation>
</comment>
<dbReference type="Gene3D" id="3.10.580.10">
    <property type="entry name" value="CBS-domain"/>
    <property type="match status" value="1"/>
</dbReference>
<evidence type="ECO:0000256" key="9">
    <source>
        <dbReference type="SAM" id="MobiDB-lite"/>
    </source>
</evidence>
<evidence type="ECO:0000256" key="10">
    <source>
        <dbReference type="SAM" id="Phobius"/>
    </source>
</evidence>
<name>A0A6P2DI91_9BACT</name>
<gene>
    <name evidence="13" type="ORF">SOIL9_83680</name>
</gene>
<proteinExistence type="predicted"/>
<evidence type="ECO:0000313" key="13">
    <source>
        <dbReference type="EMBL" id="VTR99886.1"/>
    </source>
</evidence>
<dbReference type="RefSeq" id="WP_162672007.1">
    <property type="nucleotide sequence ID" value="NZ_LR593886.1"/>
</dbReference>
<evidence type="ECO:0000256" key="6">
    <source>
        <dbReference type="ARBA" id="ARBA00023136"/>
    </source>
</evidence>
<evidence type="ECO:0000313" key="14">
    <source>
        <dbReference type="Proteomes" id="UP000464178"/>
    </source>
</evidence>
<dbReference type="PROSITE" id="PS51846">
    <property type="entry name" value="CNNM"/>
    <property type="match status" value="1"/>
</dbReference>
<dbReference type="Pfam" id="PF01595">
    <property type="entry name" value="CNNM"/>
    <property type="match status" value="1"/>
</dbReference>
<sequence>MSQTLLIVGLVAIPLLVAINGFFVAAEFALVAVRKTRVEELVNQGRPGAPGLLAAVNDLNRSVAACQLGITVASLALGFVSEPAIHRLIHPLLSGLPGEWSRVLSILITLSLITYMHVVFGEQMPKLAALQESEWVGLWVARPVYLFGRAMSPIIQLMNGSSNWFLRRLGYHGDGEEGEVHTVDELRLLVEDSEEAGEIDPDAADMVLGVFALADKVVRDCMVLAEKMAALDVSTSPDRVLEIARLGAHTRMPVFDGTPDKIVGIVNTKDLFFLFSTSGAVVLEDALYPATFLSPDEPVANAFRLFRKSHRPMAIVRDAEGKVLGLITLEDVLEEIVGDIEDEHDVPVPKLKLARRRTVSAPNKSGTHQPLKPRTPETRDKPAGS</sequence>
<evidence type="ECO:0000256" key="2">
    <source>
        <dbReference type="ARBA" id="ARBA00022475"/>
    </source>
</evidence>
<evidence type="ECO:0000256" key="1">
    <source>
        <dbReference type="ARBA" id="ARBA00004651"/>
    </source>
</evidence>
<keyword evidence="3 8" id="KW-0812">Transmembrane</keyword>
<evidence type="ECO:0000256" key="7">
    <source>
        <dbReference type="PROSITE-ProRule" id="PRU00703"/>
    </source>
</evidence>
<keyword evidence="14" id="KW-1185">Reference proteome</keyword>
<dbReference type="AlphaFoldDB" id="A0A6P2DI91"/>
<keyword evidence="5 8" id="KW-1133">Transmembrane helix</keyword>
<dbReference type="PANTHER" id="PTHR43099">
    <property type="entry name" value="UPF0053 PROTEIN YRKA"/>
    <property type="match status" value="1"/>
</dbReference>
<protein>
    <recommendedName>
        <fullName evidence="15">CNNM transmembrane domain-containing protein</fullName>
    </recommendedName>
</protein>
<accession>A0A6P2DI91</accession>
<dbReference type="EMBL" id="LR593886">
    <property type="protein sequence ID" value="VTR99886.1"/>
    <property type="molecule type" value="Genomic_DNA"/>
</dbReference>
<dbReference type="SUPFAM" id="SSF54631">
    <property type="entry name" value="CBS-domain pair"/>
    <property type="match status" value="1"/>
</dbReference>
<keyword evidence="4" id="KW-0677">Repeat</keyword>
<evidence type="ECO:0008006" key="15">
    <source>
        <dbReference type="Google" id="ProtNLM"/>
    </source>
</evidence>
<dbReference type="InterPro" id="IPR046342">
    <property type="entry name" value="CBS_dom_sf"/>
</dbReference>
<dbReference type="GO" id="GO:0005886">
    <property type="term" value="C:plasma membrane"/>
    <property type="evidence" value="ECO:0007669"/>
    <property type="project" value="UniProtKB-SubCell"/>
</dbReference>
<feature type="transmembrane region" description="Helical" evidence="10">
    <location>
        <begin position="6"/>
        <end position="33"/>
    </location>
</feature>
<dbReference type="Proteomes" id="UP000464178">
    <property type="component" value="Chromosome"/>
</dbReference>
<dbReference type="KEGG" id="gms:SOIL9_83680"/>
<feature type="compositionally biased region" description="Basic and acidic residues" evidence="9">
    <location>
        <begin position="374"/>
        <end position="385"/>
    </location>
</feature>
<dbReference type="InterPro" id="IPR044751">
    <property type="entry name" value="Ion_transp-like_CBS"/>
</dbReference>
<feature type="domain" description="CBS" evidence="11">
    <location>
        <begin position="286"/>
        <end position="346"/>
    </location>
</feature>
<feature type="region of interest" description="Disordered" evidence="9">
    <location>
        <begin position="353"/>
        <end position="385"/>
    </location>
</feature>
<keyword evidence="2" id="KW-1003">Cell membrane</keyword>
<evidence type="ECO:0000256" key="5">
    <source>
        <dbReference type="ARBA" id="ARBA00022989"/>
    </source>
</evidence>
<dbReference type="PROSITE" id="PS51371">
    <property type="entry name" value="CBS"/>
    <property type="match status" value="1"/>
</dbReference>
<keyword evidence="7" id="KW-0129">CBS domain</keyword>
<evidence type="ECO:0000256" key="3">
    <source>
        <dbReference type="ARBA" id="ARBA00022692"/>
    </source>
</evidence>
<dbReference type="Pfam" id="PF00571">
    <property type="entry name" value="CBS"/>
    <property type="match status" value="1"/>
</dbReference>
<dbReference type="InterPro" id="IPR000644">
    <property type="entry name" value="CBS_dom"/>
</dbReference>
<dbReference type="InterPro" id="IPR002550">
    <property type="entry name" value="CNNM"/>
</dbReference>
<feature type="domain" description="CNNM transmembrane" evidence="12">
    <location>
        <begin position="2"/>
        <end position="203"/>
    </location>
</feature>
<evidence type="ECO:0000256" key="4">
    <source>
        <dbReference type="ARBA" id="ARBA00022737"/>
    </source>
</evidence>
<evidence type="ECO:0000259" key="12">
    <source>
        <dbReference type="PROSITE" id="PS51846"/>
    </source>
</evidence>
<dbReference type="CDD" id="cd04590">
    <property type="entry name" value="CBS_pair_CorC_HlyC_assoc"/>
    <property type="match status" value="1"/>
</dbReference>
<dbReference type="PANTHER" id="PTHR43099:SF5">
    <property type="entry name" value="HLYC_CORC FAMILY TRANSPORTER"/>
    <property type="match status" value="1"/>
</dbReference>
<dbReference type="InterPro" id="IPR051676">
    <property type="entry name" value="UPF0053_domain"/>
</dbReference>
<keyword evidence="6 8" id="KW-0472">Membrane</keyword>
<reference evidence="13 14" key="1">
    <citation type="submission" date="2019-05" db="EMBL/GenBank/DDBJ databases">
        <authorList>
            <consortium name="Science for Life Laboratories"/>
        </authorList>
    </citation>
    <scope>NUCLEOTIDE SEQUENCE [LARGE SCALE GENOMIC DNA]</scope>
    <source>
        <strain evidence="13">Soil9</strain>
    </source>
</reference>